<organism evidence="3 4">
    <name type="scientific">Gossypium arboreum</name>
    <name type="common">Tree cotton</name>
    <name type="synonym">Gossypium nanking</name>
    <dbReference type="NCBI Taxonomy" id="29729"/>
    <lineage>
        <taxon>Eukaryota</taxon>
        <taxon>Viridiplantae</taxon>
        <taxon>Streptophyta</taxon>
        <taxon>Embryophyta</taxon>
        <taxon>Tracheophyta</taxon>
        <taxon>Spermatophyta</taxon>
        <taxon>Magnoliopsida</taxon>
        <taxon>eudicotyledons</taxon>
        <taxon>Gunneridae</taxon>
        <taxon>Pentapetalae</taxon>
        <taxon>rosids</taxon>
        <taxon>malvids</taxon>
        <taxon>Malvales</taxon>
        <taxon>Malvaceae</taxon>
        <taxon>Malvoideae</taxon>
        <taxon>Gossypium</taxon>
    </lineage>
</organism>
<dbReference type="PROSITE" id="PS50158">
    <property type="entry name" value="ZF_CCHC"/>
    <property type="match status" value="1"/>
</dbReference>
<keyword evidence="1" id="KW-0863">Zinc-finger</keyword>
<dbReference type="Pfam" id="PF14392">
    <property type="entry name" value="zf-CCHC_4"/>
    <property type="match status" value="1"/>
</dbReference>
<sequence length="150" mass="16984">MRIRVRIDVRNPLMRRKKLILGNKGCTYARFQYERLSIFCFLCGRLGHPERFCPAKIVHGKKELIGDLQKSLGTGITTEPVNIQGLFRNRDFLRQAGANLGLNMGGMLDMGFSGLENIDPNRELGEEDCLMEIEEGKKRQCSSQFSSISS</sequence>
<dbReference type="Proteomes" id="UP001358586">
    <property type="component" value="Chromosome 5"/>
</dbReference>
<keyword evidence="4" id="KW-1185">Reference proteome</keyword>
<evidence type="ECO:0000256" key="1">
    <source>
        <dbReference type="PROSITE-ProRule" id="PRU00047"/>
    </source>
</evidence>
<keyword evidence="1" id="KW-0862">Zinc</keyword>
<evidence type="ECO:0000313" key="3">
    <source>
        <dbReference type="EMBL" id="KAK5834423.1"/>
    </source>
</evidence>
<dbReference type="InterPro" id="IPR025836">
    <property type="entry name" value="Zn_knuckle_CX2CX4HX4C"/>
</dbReference>
<feature type="domain" description="CCHC-type" evidence="2">
    <location>
        <begin position="40"/>
        <end position="54"/>
    </location>
</feature>
<keyword evidence="1" id="KW-0479">Metal-binding</keyword>
<gene>
    <name evidence="3" type="ORF">PVK06_018301</name>
</gene>
<comment type="caution">
    <text evidence="3">The sequence shown here is derived from an EMBL/GenBank/DDBJ whole genome shotgun (WGS) entry which is preliminary data.</text>
</comment>
<dbReference type="InterPro" id="IPR036875">
    <property type="entry name" value="Znf_CCHC_sf"/>
</dbReference>
<accession>A0ABR0Q610</accession>
<reference evidence="3 4" key="1">
    <citation type="submission" date="2023-03" db="EMBL/GenBank/DDBJ databases">
        <title>WGS of Gossypium arboreum.</title>
        <authorList>
            <person name="Yu D."/>
        </authorList>
    </citation>
    <scope>NUCLEOTIDE SEQUENCE [LARGE SCALE GENOMIC DNA]</scope>
    <source>
        <tissue evidence="3">Leaf</tissue>
    </source>
</reference>
<protein>
    <recommendedName>
        <fullName evidence="2">CCHC-type domain-containing protein</fullName>
    </recommendedName>
</protein>
<dbReference type="EMBL" id="JARKNE010000005">
    <property type="protein sequence ID" value="KAK5834423.1"/>
    <property type="molecule type" value="Genomic_DNA"/>
</dbReference>
<dbReference type="InterPro" id="IPR001878">
    <property type="entry name" value="Znf_CCHC"/>
</dbReference>
<evidence type="ECO:0000313" key="4">
    <source>
        <dbReference type="Proteomes" id="UP001358586"/>
    </source>
</evidence>
<dbReference type="SUPFAM" id="SSF57756">
    <property type="entry name" value="Retrovirus zinc finger-like domains"/>
    <property type="match status" value="1"/>
</dbReference>
<evidence type="ECO:0000259" key="2">
    <source>
        <dbReference type="PROSITE" id="PS50158"/>
    </source>
</evidence>
<proteinExistence type="predicted"/>
<name>A0ABR0Q610_GOSAR</name>